<gene>
    <name evidence="2" type="ORF">SAMN02910377_00656</name>
</gene>
<keyword evidence="3" id="KW-1185">Reference proteome</keyword>
<reference evidence="3" key="1">
    <citation type="submission" date="2016-10" db="EMBL/GenBank/DDBJ databases">
        <authorList>
            <person name="Varghese N."/>
        </authorList>
    </citation>
    <scope>NUCLEOTIDE SEQUENCE [LARGE SCALE GENOMIC DNA]</scope>
    <source>
        <strain evidence="3">ACV-9</strain>
    </source>
</reference>
<evidence type="ECO:0000313" key="3">
    <source>
        <dbReference type="Proteomes" id="UP000182321"/>
    </source>
</evidence>
<evidence type="ECO:0000259" key="1">
    <source>
        <dbReference type="Pfam" id="PF14353"/>
    </source>
</evidence>
<dbReference type="RefSeq" id="WP_074789131.1">
    <property type="nucleotide sequence ID" value="NZ_FNZX01000004.1"/>
</dbReference>
<accession>A0A1H7G7I0</accession>
<dbReference type="AlphaFoldDB" id="A0A1H7G7I0"/>
<dbReference type="InterPro" id="IPR025682">
    <property type="entry name" value="CpXC_dom"/>
</dbReference>
<proteinExistence type="predicted"/>
<feature type="domain" description="CpXC" evidence="1">
    <location>
        <begin position="9"/>
        <end position="137"/>
    </location>
</feature>
<evidence type="ECO:0000313" key="2">
    <source>
        <dbReference type="EMBL" id="SEK34078.1"/>
    </source>
</evidence>
<dbReference type="Proteomes" id="UP000182321">
    <property type="component" value="Unassembled WGS sequence"/>
</dbReference>
<sequence>MSLESVEIIDCPKCGKSSEFTIWQSLNTVLNPEMKAKVMDGSIFKFTCPHCQEVTNIQWDFVYHQMDDCLMINLCTEDDVDEQIATIDHIRNDGFKELGVNPSEGYTNRIVTSQNDLREKIFIFDAGLDDHVIEMMKMYMIGVLNSNNPDMNINGLLLEIEEDNVPRSFAVFNDRGYLGSTEYAQDLYDGIKESIVDKIDISDDDYLIDQNWAYENYRRLKNK</sequence>
<dbReference type="EMBL" id="FNZX01000004">
    <property type="protein sequence ID" value="SEK34078.1"/>
    <property type="molecule type" value="Genomic_DNA"/>
</dbReference>
<dbReference type="Pfam" id="PF14353">
    <property type="entry name" value="CpXC"/>
    <property type="match status" value="1"/>
</dbReference>
<organism evidence="2 3">
    <name type="scientific">Pseudobutyrivibrio ruminis</name>
    <dbReference type="NCBI Taxonomy" id="46206"/>
    <lineage>
        <taxon>Bacteria</taxon>
        <taxon>Bacillati</taxon>
        <taxon>Bacillota</taxon>
        <taxon>Clostridia</taxon>
        <taxon>Lachnospirales</taxon>
        <taxon>Lachnospiraceae</taxon>
        <taxon>Pseudobutyrivibrio</taxon>
    </lineage>
</organism>
<name>A0A1H7G7I0_9FIRM</name>
<protein>
    <submittedName>
        <fullName evidence="2">CpXC protein</fullName>
    </submittedName>
</protein>